<keyword evidence="1" id="KW-0378">Hydrolase</keyword>
<dbReference type="NCBIfam" id="TIGR01076">
    <property type="entry name" value="sortase_fam"/>
    <property type="match status" value="1"/>
</dbReference>
<keyword evidence="2" id="KW-0472">Membrane</keyword>
<accession>A0A1F5E308</accession>
<comment type="caution">
    <text evidence="3">The sequence shown here is derived from an EMBL/GenBank/DDBJ whole genome shotgun (WGS) entry which is preliminary data.</text>
</comment>
<dbReference type="Pfam" id="PF04203">
    <property type="entry name" value="Sortase"/>
    <property type="match status" value="1"/>
</dbReference>
<evidence type="ECO:0008006" key="5">
    <source>
        <dbReference type="Google" id="ProtNLM"/>
    </source>
</evidence>
<gene>
    <name evidence="3" type="ORF">A2160_04040</name>
</gene>
<evidence type="ECO:0000256" key="1">
    <source>
        <dbReference type="ARBA" id="ARBA00022801"/>
    </source>
</evidence>
<evidence type="ECO:0000256" key="2">
    <source>
        <dbReference type="SAM" id="Phobius"/>
    </source>
</evidence>
<dbReference type="SUPFAM" id="SSF63817">
    <property type="entry name" value="Sortase"/>
    <property type="match status" value="1"/>
</dbReference>
<dbReference type="InterPro" id="IPR023365">
    <property type="entry name" value="Sortase_dom-sf"/>
</dbReference>
<dbReference type="GO" id="GO:0016787">
    <property type="term" value="F:hydrolase activity"/>
    <property type="evidence" value="ECO:0007669"/>
    <property type="project" value="UniProtKB-KW"/>
</dbReference>
<dbReference type="InterPro" id="IPR005754">
    <property type="entry name" value="Sortase"/>
</dbReference>
<keyword evidence="2" id="KW-1133">Transmembrane helix</keyword>
<feature type="transmembrane region" description="Helical" evidence="2">
    <location>
        <begin position="6"/>
        <end position="31"/>
    </location>
</feature>
<dbReference type="AlphaFoldDB" id="A0A1F5E308"/>
<evidence type="ECO:0000313" key="4">
    <source>
        <dbReference type="Proteomes" id="UP000177006"/>
    </source>
</evidence>
<keyword evidence="2" id="KW-0812">Transmembrane</keyword>
<dbReference type="STRING" id="1797457.A2160_04040"/>
<reference evidence="3 4" key="1">
    <citation type="journal article" date="2016" name="Nat. Commun.">
        <title>Thousands of microbial genomes shed light on interconnected biogeochemical processes in an aquifer system.</title>
        <authorList>
            <person name="Anantharaman K."/>
            <person name="Brown C.T."/>
            <person name="Hug L.A."/>
            <person name="Sharon I."/>
            <person name="Castelle C.J."/>
            <person name="Probst A.J."/>
            <person name="Thomas B.C."/>
            <person name="Singh A."/>
            <person name="Wilkins M.J."/>
            <person name="Karaoz U."/>
            <person name="Brodie E.L."/>
            <person name="Williams K.H."/>
            <person name="Hubbard S.S."/>
            <person name="Banfield J.F."/>
        </authorList>
    </citation>
    <scope>NUCLEOTIDE SEQUENCE [LARGE SCALE GENOMIC DNA]</scope>
</reference>
<dbReference type="Gene3D" id="2.40.260.10">
    <property type="entry name" value="Sortase"/>
    <property type="match status" value="1"/>
</dbReference>
<dbReference type="CDD" id="cd00004">
    <property type="entry name" value="Sortase"/>
    <property type="match status" value="1"/>
</dbReference>
<dbReference type="EMBL" id="MEZK01000032">
    <property type="protein sequence ID" value="OGD61809.1"/>
    <property type="molecule type" value="Genomic_DNA"/>
</dbReference>
<proteinExistence type="predicted"/>
<name>A0A1F5E308_9BACT</name>
<dbReference type="Proteomes" id="UP000177006">
    <property type="component" value="Unassembled WGS sequence"/>
</dbReference>
<organism evidence="3 4">
    <name type="scientific">Candidatus Beckwithbacteria bacterium RBG_13_42_9</name>
    <dbReference type="NCBI Taxonomy" id="1797457"/>
    <lineage>
        <taxon>Bacteria</taxon>
        <taxon>Candidatus Beckwithiibacteriota</taxon>
    </lineage>
</organism>
<evidence type="ECO:0000313" key="3">
    <source>
        <dbReference type="EMBL" id="OGD61809.1"/>
    </source>
</evidence>
<sequence>MSLFKTLFVLFFLLFIGSVTLLILVLLPLFISEARYRLDQVNLGQGALRSWLMPQFNIKMPEPKLDQGFSIWIEKIKISSQVFANIDASNPKAYKPILMKGVAHAAGTAFPGQGQGNIYLFAHSTDTTINIARYNAVFFLLRYVEKGDKVVIYYLGKKYTYQVFDKLMTDANDVRYLSRGDGAEQLVLQTCWPPGTTWKRLLILAKPV</sequence>
<protein>
    <recommendedName>
        <fullName evidence="5">Sortase</fullName>
    </recommendedName>
</protein>